<keyword evidence="2" id="KW-1185">Reference proteome</keyword>
<evidence type="ECO:0000313" key="1">
    <source>
        <dbReference type="EMBL" id="EME83349.1"/>
    </source>
</evidence>
<dbReference type="VEuPathDB" id="FungiDB:MYCFIDRAFT_174805"/>
<evidence type="ECO:0000313" key="2">
    <source>
        <dbReference type="Proteomes" id="UP000016932"/>
    </source>
</evidence>
<dbReference type="Proteomes" id="UP000016932">
    <property type="component" value="Unassembled WGS sequence"/>
</dbReference>
<dbReference type="GeneID" id="19333251"/>
<gene>
    <name evidence="1" type="ORF">MYCFIDRAFT_174805</name>
</gene>
<organism evidence="1 2">
    <name type="scientific">Pseudocercospora fijiensis (strain CIRAD86)</name>
    <name type="common">Black leaf streak disease fungus</name>
    <name type="synonym">Mycosphaerella fijiensis</name>
    <dbReference type="NCBI Taxonomy" id="383855"/>
    <lineage>
        <taxon>Eukaryota</taxon>
        <taxon>Fungi</taxon>
        <taxon>Dikarya</taxon>
        <taxon>Ascomycota</taxon>
        <taxon>Pezizomycotina</taxon>
        <taxon>Dothideomycetes</taxon>
        <taxon>Dothideomycetidae</taxon>
        <taxon>Mycosphaerellales</taxon>
        <taxon>Mycosphaerellaceae</taxon>
        <taxon>Pseudocercospora</taxon>
    </lineage>
</organism>
<sequence>MYTGIGADTDYISTPITCTSGDGNQQQHDHLFLRHAMLGEQPACPLCEADCFASAAAALRQRYARYKVPKLSIRRPGLAPSACCNNKIQGILKKRLFARQALCWTRFTSAVSQCPIDSRGIPWPSLTKQAGQWHSTTSQSSCSKQIITKSKIRALFFTRVPLPCSRFPFLGQHALYGSSDGAASLCGPIPGNLTSLRYTLYMIVERCQPVTHDAIGTKRRFSKKCQSWPSMIYHKHRLSPCGMHAHPGLPRSFSASEMGLVRRVGPCVDFQRISAPWCT</sequence>
<reference evidence="1 2" key="1">
    <citation type="journal article" date="2012" name="PLoS Pathog.">
        <title>Diverse lifestyles and strategies of plant pathogenesis encoded in the genomes of eighteen Dothideomycetes fungi.</title>
        <authorList>
            <person name="Ohm R.A."/>
            <person name="Feau N."/>
            <person name="Henrissat B."/>
            <person name="Schoch C.L."/>
            <person name="Horwitz B.A."/>
            <person name="Barry K.W."/>
            <person name="Condon B.J."/>
            <person name="Copeland A.C."/>
            <person name="Dhillon B."/>
            <person name="Glaser F."/>
            <person name="Hesse C.N."/>
            <person name="Kosti I."/>
            <person name="LaButti K."/>
            <person name="Lindquist E.A."/>
            <person name="Lucas S."/>
            <person name="Salamov A.A."/>
            <person name="Bradshaw R.E."/>
            <person name="Ciuffetti L."/>
            <person name="Hamelin R.C."/>
            <person name="Kema G.H.J."/>
            <person name="Lawrence C."/>
            <person name="Scott J.A."/>
            <person name="Spatafora J.W."/>
            <person name="Turgeon B.G."/>
            <person name="de Wit P.J.G.M."/>
            <person name="Zhong S."/>
            <person name="Goodwin S.B."/>
            <person name="Grigoriev I.V."/>
        </authorList>
    </citation>
    <scope>NUCLEOTIDE SEQUENCE [LARGE SCALE GENOMIC DNA]</scope>
    <source>
        <strain evidence="1 2">CIRAD86</strain>
    </source>
</reference>
<proteinExistence type="predicted"/>
<dbReference type="KEGG" id="pfj:MYCFIDRAFT_174805"/>
<dbReference type="RefSeq" id="XP_007926603.1">
    <property type="nucleotide sequence ID" value="XM_007928412.1"/>
</dbReference>
<dbReference type="EMBL" id="KB446558">
    <property type="protein sequence ID" value="EME83349.1"/>
    <property type="molecule type" value="Genomic_DNA"/>
</dbReference>
<dbReference type="AlphaFoldDB" id="M2ZWI1"/>
<name>M2ZWI1_PSEFD</name>
<dbReference type="HOGENOM" id="CLU_997932_0_0_1"/>
<protein>
    <submittedName>
        <fullName evidence="1">Uncharacterized protein</fullName>
    </submittedName>
</protein>
<dbReference type="OrthoDB" id="10580685at2759"/>
<accession>M2ZWI1</accession>